<evidence type="ECO:0000256" key="4">
    <source>
        <dbReference type="ARBA" id="ARBA00022605"/>
    </source>
</evidence>
<keyword evidence="11" id="KW-1185">Reference proteome</keyword>
<evidence type="ECO:0000313" key="10">
    <source>
        <dbReference type="EMBL" id="MDF1610577.1"/>
    </source>
</evidence>
<dbReference type="Gene3D" id="3.40.50.1100">
    <property type="match status" value="2"/>
</dbReference>
<comment type="similarity">
    <text evidence="2">Belongs to the cysteine synthase/cystathionine beta-synthase family.</text>
</comment>
<keyword evidence="5" id="KW-0808">Transferase</keyword>
<evidence type="ECO:0000256" key="1">
    <source>
        <dbReference type="ARBA" id="ARBA00001933"/>
    </source>
</evidence>
<sequence>MTLEKYNNILDAIGNTPLVKLNNITKGLKANIFAKLEFLNPGGSIKDRIALYMIEKAEREKKIKPGDTIIENSSGNTAMGLAIVCRHKGYKLKIVIRDTTSKEKIKMLEVLGVDVIKVDASLPPEDPQSYNNYALNLVKENPDWYYIDQHNNLDNNEAHYFTTGQEIWEQTEGKIDYLIGAIGTGGTITGAGKFLKEKNPNIKVIGIDPVGSIFYNYFKEKKLVEPKRYLIEGMGDEFLIKTAQLEILDDMFQVDDKKAFGWTKKLAFEEGILVGGSSGANIWGAVKLAKEIDHEANIVTIFCDSGYKYFSTIYNDDWLQKNSLLK</sequence>
<evidence type="ECO:0000256" key="6">
    <source>
        <dbReference type="ARBA" id="ARBA00022898"/>
    </source>
</evidence>
<dbReference type="Pfam" id="PF00291">
    <property type="entry name" value="PALP"/>
    <property type="match status" value="1"/>
</dbReference>
<dbReference type="PANTHER" id="PTHR10314">
    <property type="entry name" value="CYSTATHIONINE BETA-SYNTHASE"/>
    <property type="match status" value="1"/>
</dbReference>
<dbReference type="InterPro" id="IPR036052">
    <property type="entry name" value="TrpB-like_PALP_sf"/>
</dbReference>
<evidence type="ECO:0000256" key="5">
    <source>
        <dbReference type="ARBA" id="ARBA00022679"/>
    </source>
</evidence>
<keyword evidence="6" id="KW-0663">Pyridoxal phosphate</keyword>
<accession>A0AAE3TCL4</accession>
<comment type="cofactor">
    <cofactor evidence="1">
        <name>pyridoxal 5'-phosphate</name>
        <dbReference type="ChEBI" id="CHEBI:597326"/>
    </cofactor>
</comment>
<protein>
    <recommendedName>
        <fullName evidence="3">cysteine synthase</fullName>
        <ecNumber evidence="3">2.5.1.47</ecNumber>
    </recommendedName>
</protein>
<dbReference type="RefSeq" id="WP_321534342.1">
    <property type="nucleotide sequence ID" value="NZ_JARGDL010000001.1"/>
</dbReference>
<feature type="domain" description="Tryptophan synthase beta chain-like PALP" evidence="9">
    <location>
        <begin position="9"/>
        <end position="304"/>
    </location>
</feature>
<dbReference type="EC" id="2.5.1.47" evidence="3"/>
<reference evidence="10" key="1">
    <citation type="submission" date="2023-03" db="EMBL/GenBank/DDBJ databases">
        <title>Stygiobacter electus gen. nov., sp. nov., facultatively anaerobic thermotolerant bacterium of the class Ignavibacteria from a well of Yessentuki mineral water deposit.</title>
        <authorList>
            <person name="Podosokorskaya O.A."/>
            <person name="Elcheninov A.G."/>
            <person name="Petrova N.F."/>
            <person name="Zavarzina D.G."/>
            <person name="Kublanov I.V."/>
            <person name="Merkel A.Y."/>
        </authorList>
    </citation>
    <scope>NUCLEOTIDE SEQUENCE</scope>
    <source>
        <strain evidence="10">09-Me</strain>
    </source>
</reference>
<evidence type="ECO:0000256" key="8">
    <source>
        <dbReference type="ARBA" id="ARBA00047931"/>
    </source>
</evidence>
<name>A0AAE3TCL4_9BACT</name>
<dbReference type="EMBL" id="JARGDL010000001">
    <property type="protein sequence ID" value="MDF1610577.1"/>
    <property type="molecule type" value="Genomic_DNA"/>
</dbReference>
<dbReference type="FunFam" id="3.40.50.1100:FF:000006">
    <property type="entry name" value="Cysteine synthase"/>
    <property type="match status" value="1"/>
</dbReference>
<evidence type="ECO:0000313" key="11">
    <source>
        <dbReference type="Proteomes" id="UP001221302"/>
    </source>
</evidence>
<dbReference type="SUPFAM" id="SSF53686">
    <property type="entry name" value="Tryptophan synthase beta subunit-like PLP-dependent enzymes"/>
    <property type="match status" value="1"/>
</dbReference>
<dbReference type="FunFam" id="3.40.50.1100:FF:000003">
    <property type="entry name" value="Cystathionine beta-synthase"/>
    <property type="match status" value="1"/>
</dbReference>
<evidence type="ECO:0000256" key="3">
    <source>
        <dbReference type="ARBA" id="ARBA00012681"/>
    </source>
</evidence>
<keyword evidence="4" id="KW-0028">Amino-acid biosynthesis</keyword>
<keyword evidence="7" id="KW-0198">Cysteine biosynthesis</keyword>
<gene>
    <name evidence="10" type="ORF">P0M35_00310</name>
</gene>
<organism evidence="10 11">
    <name type="scientific">Stygiobacter electus</name>
    <dbReference type="NCBI Taxonomy" id="3032292"/>
    <lineage>
        <taxon>Bacteria</taxon>
        <taxon>Pseudomonadati</taxon>
        <taxon>Ignavibacteriota</taxon>
        <taxon>Ignavibacteria</taxon>
        <taxon>Ignavibacteriales</taxon>
        <taxon>Melioribacteraceae</taxon>
        <taxon>Stygiobacter</taxon>
    </lineage>
</organism>
<dbReference type="InterPro" id="IPR001216">
    <property type="entry name" value="P-phosphate_BS"/>
</dbReference>
<dbReference type="GO" id="GO:0004124">
    <property type="term" value="F:cysteine synthase activity"/>
    <property type="evidence" value="ECO:0007669"/>
    <property type="project" value="UniProtKB-EC"/>
</dbReference>
<dbReference type="Proteomes" id="UP001221302">
    <property type="component" value="Unassembled WGS sequence"/>
</dbReference>
<evidence type="ECO:0000256" key="2">
    <source>
        <dbReference type="ARBA" id="ARBA00007103"/>
    </source>
</evidence>
<evidence type="ECO:0000256" key="7">
    <source>
        <dbReference type="ARBA" id="ARBA00023192"/>
    </source>
</evidence>
<dbReference type="InterPro" id="IPR001926">
    <property type="entry name" value="TrpB-like_PALP"/>
</dbReference>
<dbReference type="AlphaFoldDB" id="A0AAE3TCL4"/>
<comment type="caution">
    <text evidence="10">The sequence shown here is derived from an EMBL/GenBank/DDBJ whole genome shotgun (WGS) entry which is preliminary data.</text>
</comment>
<dbReference type="GO" id="GO:0006535">
    <property type="term" value="P:cysteine biosynthetic process from serine"/>
    <property type="evidence" value="ECO:0007669"/>
    <property type="project" value="InterPro"/>
</dbReference>
<evidence type="ECO:0000259" key="9">
    <source>
        <dbReference type="Pfam" id="PF00291"/>
    </source>
</evidence>
<dbReference type="InterPro" id="IPR050214">
    <property type="entry name" value="Cys_Synth/Cystath_Beta-Synth"/>
</dbReference>
<dbReference type="CDD" id="cd01561">
    <property type="entry name" value="CBS_like"/>
    <property type="match status" value="1"/>
</dbReference>
<proteinExistence type="inferred from homology"/>
<dbReference type="PROSITE" id="PS00901">
    <property type="entry name" value="CYS_SYNTHASE"/>
    <property type="match status" value="1"/>
</dbReference>
<comment type="catalytic activity">
    <reaction evidence="8">
        <text>O-acetyl-L-serine + hydrogen sulfide = L-cysteine + acetate</text>
        <dbReference type="Rhea" id="RHEA:14829"/>
        <dbReference type="ChEBI" id="CHEBI:29919"/>
        <dbReference type="ChEBI" id="CHEBI:30089"/>
        <dbReference type="ChEBI" id="CHEBI:35235"/>
        <dbReference type="ChEBI" id="CHEBI:58340"/>
        <dbReference type="EC" id="2.5.1.47"/>
    </reaction>
</comment>